<accession>L1NGC7</accession>
<reference evidence="1 2" key="1">
    <citation type="submission" date="2012-05" db="EMBL/GenBank/DDBJ databases">
        <authorList>
            <person name="Weinstock G."/>
            <person name="Sodergren E."/>
            <person name="Lobos E.A."/>
            <person name="Fulton L."/>
            <person name="Fulton R."/>
            <person name="Courtney L."/>
            <person name="Fronick C."/>
            <person name="O'Laughlin M."/>
            <person name="Godfrey J."/>
            <person name="Wilson R.M."/>
            <person name="Miner T."/>
            <person name="Farmer C."/>
            <person name="Delehaunty K."/>
            <person name="Cordes M."/>
            <person name="Minx P."/>
            <person name="Tomlinson C."/>
            <person name="Chen J."/>
            <person name="Wollam A."/>
            <person name="Pepin K.H."/>
            <person name="Bhonagiri V."/>
            <person name="Zhang X."/>
            <person name="Suruliraj S."/>
            <person name="Warren W."/>
            <person name="Mitreva M."/>
            <person name="Mardis E.R."/>
            <person name="Wilson R.K."/>
        </authorList>
    </citation>
    <scope>NUCLEOTIDE SEQUENCE [LARGE SCALE GENOMIC DNA]</scope>
    <source>
        <strain evidence="1 2">F0055</strain>
    </source>
</reference>
<dbReference type="Proteomes" id="UP000010433">
    <property type="component" value="Unassembled WGS sequence"/>
</dbReference>
<dbReference type="HOGENOM" id="CLU_2808881_0_0_10"/>
<keyword evidence="2" id="KW-1185">Reference proteome</keyword>
<dbReference type="EMBL" id="AMEP01000055">
    <property type="protein sequence ID" value="EKY02371.1"/>
    <property type="molecule type" value="Genomic_DNA"/>
</dbReference>
<organism evidence="1 2">
    <name type="scientific">Hoylesella saccharolytica F0055</name>
    <dbReference type="NCBI Taxonomy" id="1127699"/>
    <lineage>
        <taxon>Bacteria</taxon>
        <taxon>Pseudomonadati</taxon>
        <taxon>Bacteroidota</taxon>
        <taxon>Bacteroidia</taxon>
        <taxon>Bacteroidales</taxon>
        <taxon>Prevotellaceae</taxon>
        <taxon>Hoylesella</taxon>
    </lineage>
</organism>
<proteinExistence type="predicted"/>
<dbReference type="STRING" id="1127699.HMPREF9151_00815"/>
<dbReference type="AlphaFoldDB" id="L1NGC7"/>
<dbReference type="PATRIC" id="fig|1127699.3.peg.752"/>
<name>L1NGC7_9BACT</name>
<evidence type="ECO:0000313" key="1">
    <source>
        <dbReference type="EMBL" id="EKY02371.1"/>
    </source>
</evidence>
<evidence type="ECO:0000313" key="2">
    <source>
        <dbReference type="Proteomes" id="UP000010433"/>
    </source>
</evidence>
<protein>
    <submittedName>
        <fullName evidence="1">Uncharacterized protein</fullName>
    </submittedName>
</protein>
<gene>
    <name evidence="1" type="ORF">HMPREF9151_00815</name>
</gene>
<comment type="caution">
    <text evidence="1">The sequence shown here is derived from an EMBL/GenBank/DDBJ whole genome shotgun (WGS) entry which is preliminary data.</text>
</comment>
<sequence length="67" mass="8069">MCMIIKSYRLTVCFEEAFTLFFTRFYIFQFLRSMFLICKTYAFALQNIVFRNVKHYLSCSKTSSFAT</sequence>